<reference evidence="3" key="1">
    <citation type="journal article" date="2019" name="Sci. Rep.">
        <title>Draft genome of Tanacetum cinerariifolium, the natural source of mosquito coil.</title>
        <authorList>
            <person name="Yamashiro T."/>
            <person name="Shiraishi A."/>
            <person name="Satake H."/>
            <person name="Nakayama K."/>
        </authorList>
    </citation>
    <scope>NUCLEOTIDE SEQUENCE</scope>
</reference>
<proteinExistence type="predicted"/>
<feature type="region of interest" description="Disordered" evidence="2">
    <location>
        <begin position="38"/>
        <end position="92"/>
    </location>
</feature>
<dbReference type="AlphaFoldDB" id="A0A6L2M9L8"/>
<evidence type="ECO:0000313" key="3">
    <source>
        <dbReference type="EMBL" id="GEU70681.1"/>
    </source>
</evidence>
<evidence type="ECO:0000256" key="2">
    <source>
        <dbReference type="SAM" id="MobiDB-lite"/>
    </source>
</evidence>
<feature type="region of interest" description="Disordered" evidence="2">
    <location>
        <begin position="230"/>
        <end position="255"/>
    </location>
</feature>
<organism evidence="3">
    <name type="scientific">Tanacetum cinerariifolium</name>
    <name type="common">Dalmatian daisy</name>
    <name type="synonym">Chrysanthemum cinerariifolium</name>
    <dbReference type="NCBI Taxonomy" id="118510"/>
    <lineage>
        <taxon>Eukaryota</taxon>
        <taxon>Viridiplantae</taxon>
        <taxon>Streptophyta</taxon>
        <taxon>Embryophyta</taxon>
        <taxon>Tracheophyta</taxon>
        <taxon>Spermatophyta</taxon>
        <taxon>Magnoliopsida</taxon>
        <taxon>eudicotyledons</taxon>
        <taxon>Gunneridae</taxon>
        <taxon>Pentapetalae</taxon>
        <taxon>asterids</taxon>
        <taxon>campanulids</taxon>
        <taxon>Asterales</taxon>
        <taxon>Asteraceae</taxon>
        <taxon>Asteroideae</taxon>
        <taxon>Anthemideae</taxon>
        <taxon>Anthemidinae</taxon>
        <taxon>Tanacetum</taxon>
    </lineage>
</organism>
<protein>
    <submittedName>
        <fullName evidence="3">Uncharacterized protein</fullName>
    </submittedName>
</protein>
<comment type="caution">
    <text evidence="3">The sequence shown here is derived from an EMBL/GenBank/DDBJ whole genome shotgun (WGS) entry which is preliminary data.</text>
</comment>
<feature type="coiled-coil region" evidence="1">
    <location>
        <begin position="111"/>
        <end position="138"/>
    </location>
</feature>
<feature type="compositionally biased region" description="Pro residues" evidence="2">
    <location>
        <begin position="246"/>
        <end position="255"/>
    </location>
</feature>
<feature type="compositionally biased region" description="Basic residues" evidence="2">
    <location>
        <begin position="53"/>
        <end position="62"/>
    </location>
</feature>
<accession>A0A6L2M9L8</accession>
<evidence type="ECO:0000256" key="1">
    <source>
        <dbReference type="SAM" id="Coils"/>
    </source>
</evidence>
<dbReference type="EMBL" id="BKCJ010006162">
    <property type="protein sequence ID" value="GEU70681.1"/>
    <property type="molecule type" value="Genomic_DNA"/>
</dbReference>
<keyword evidence="1" id="KW-0175">Coiled coil</keyword>
<name>A0A6L2M9L8_TANCI</name>
<gene>
    <name evidence="3" type="ORF">Tci_042659</name>
</gene>
<sequence>MKREGKNFSRKVTPLFETMMVQAPEDIGEGLEILTDPYHTPIVTQPSSSLIQKKQKSKRKQRKEIAVPSPSSEIPNEERLPTTSNDPLPSGEDRMQLNELMILCTNIQKRVLDLEEAKTAQAKEIASLKKRDKKLEQKRNFDDQEDASKQGRMIDNIDQNVEITLVDDTQGRMNEEDMFGVNDLDGDEVVVDVQQSVKVVKKEVSTVDPVTTVAKPKAITTVTTTVTGAGIRPKAKGIMMQEPSERPTPTPIDSS</sequence>